<reference evidence="13" key="1">
    <citation type="submission" date="2025-08" db="UniProtKB">
        <authorList>
            <consortium name="RefSeq"/>
        </authorList>
    </citation>
    <scope>IDENTIFICATION</scope>
</reference>
<dbReference type="InterPro" id="IPR036043">
    <property type="entry name" value="Phosphoglycerate_kinase_sf"/>
</dbReference>
<evidence type="ECO:0000256" key="8">
    <source>
        <dbReference type="ARBA" id="ARBA00022777"/>
    </source>
</evidence>
<dbReference type="InterPro" id="IPR015824">
    <property type="entry name" value="Phosphoglycerate_kinase_N"/>
</dbReference>
<evidence type="ECO:0000256" key="2">
    <source>
        <dbReference type="ARBA" id="ARBA00001946"/>
    </source>
</evidence>
<comment type="subunit">
    <text evidence="12">Monomer.</text>
</comment>
<comment type="cofactor">
    <cofactor evidence="2">
        <name>Mg(2+)</name>
        <dbReference type="ChEBI" id="CHEBI:18420"/>
    </cofactor>
</comment>
<dbReference type="PaxDb" id="4097-A0A1S4BSX9"/>
<accession>A0A1S4BSX9</accession>
<dbReference type="STRING" id="4097.A0A1S4BSX9"/>
<dbReference type="PANTHER" id="PTHR11406">
    <property type="entry name" value="PHOSPHOGLYCERATE KINASE"/>
    <property type="match status" value="1"/>
</dbReference>
<dbReference type="AlphaFoldDB" id="A0A1S4BSX9"/>
<dbReference type="EC" id="2.7.2.3" evidence="5 11"/>
<evidence type="ECO:0000256" key="4">
    <source>
        <dbReference type="ARBA" id="ARBA00008982"/>
    </source>
</evidence>
<dbReference type="GO" id="GO:0004618">
    <property type="term" value="F:phosphoglycerate kinase activity"/>
    <property type="evidence" value="ECO:0007669"/>
    <property type="project" value="UniProtKB-EC"/>
</dbReference>
<dbReference type="OrthoDB" id="1653275at2759"/>
<evidence type="ECO:0000256" key="6">
    <source>
        <dbReference type="ARBA" id="ARBA00022679"/>
    </source>
</evidence>
<sequence>MLPAEFLDRNLSSRPPFWRNFLSPESVVKKCVSSFSKEDLVEKKVFVRVDLNDVVLNDDLSIADDTKIQAAVPTIKYLMERQARVILASHLVPGSSGIYQSRVQS</sequence>
<dbReference type="Pfam" id="PF00162">
    <property type="entry name" value="PGK"/>
    <property type="match status" value="1"/>
</dbReference>
<evidence type="ECO:0000256" key="5">
    <source>
        <dbReference type="ARBA" id="ARBA00013061"/>
    </source>
</evidence>
<evidence type="ECO:0000256" key="7">
    <source>
        <dbReference type="ARBA" id="ARBA00022741"/>
    </source>
</evidence>
<dbReference type="GO" id="GO:0006096">
    <property type="term" value="P:glycolytic process"/>
    <property type="evidence" value="ECO:0007669"/>
    <property type="project" value="InterPro"/>
</dbReference>
<keyword evidence="6 11" id="KW-0808">Transferase</keyword>
<evidence type="ECO:0000256" key="1">
    <source>
        <dbReference type="ARBA" id="ARBA00000642"/>
    </source>
</evidence>
<keyword evidence="8 11" id="KW-0418">Kinase</keyword>
<dbReference type="KEGG" id="nta:107811546"/>
<protein>
    <recommendedName>
        <fullName evidence="5 11">Phosphoglycerate kinase</fullName>
        <ecNumber evidence="5 11">2.7.2.3</ecNumber>
    </recommendedName>
</protein>
<evidence type="ECO:0000256" key="12">
    <source>
        <dbReference type="RuleBase" id="RU000696"/>
    </source>
</evidence>
<comment type="similarity">
    <text evidence="4 11">Belongs to the phosphoglycerate kinase family.</text>
</comment>
<evidence type="ECO:0000256" key="10">
    <source>
        <dbReference type="ARBA" id="ARBA00022842"/>
    </source>
</evidence>
<proteinExistence type="inferred from homology"/>
<dbReference type="SUPFAM" id="SSF53748">
    <property type="entry name" value="Phosphoglycerate kinase"/>
    <property type="match status" value="1"/>
</dbReference>
<comment type="pathway">
    <text evidence="3">Carbohydrate biosynthesis; Calvin cycle.</text>
</comment>
<dbReference type="PRINTS" id="PR00477">
    <property type="entry name" value="PHGLYCKINASE"/>
</dbReference>
<organism evidence="13">
    <name type="scientific">Nicotiana tabacum</name>
    <name type="common">Common tobacco</name>
    <dbReference type="NCBI Taxonomy" id="4097"/>
    <lineage>
        <taxon>Eukaryota</taxon>
        <taxon>Viridiplantae</taxon>
        <taxon>Streptophyta</taxon>
        <taxon>Embryophyta</taxon>
        <taxon>Tracheophyta</taxon>
        <taxon>Spermatophyta</taxon>
        <taxon>Magnoliopsida</taxon>
        <taxon>eudicotyledons</taxon>
        <taxon>Gunneridae</taxon>
        <taxon>Pentapetalae</taxon>
        <taxon>asterids</taxon>
        <taxon>lamiids</taxon>
        <taxon>Solanales</taxon>
        <taxon>Solanaceae</taxon>
        <taxon>Nicotianoideae</taxon>
        <taxon>Nicotianeae</taxon>
        <taxon>Nicotiana</taxon>
    </lineage>
</organism>
<evidence type="ECO:0000313" key="13">
    <source>
        <dbReference type="RefSeq" id="XP_016491987.1"/>
    </source>
</evidence>
<dbReference type="PANTHER" id="PTHR11406:SF23">
    <property type="entry name" value="PHOSPHOGLYCERATE KINASE 1, CHLOROPLASTIC-RELATED"/>
    <property type="match status" value="1"/>
</dbReference>
<keyword evidence="10" id="KW-0460">Magnesium</keyword>
<name>A0A1S4BSX9_TOBAC</name>
<dbReference type="GO" id="GO:0005524">
    <property type="term" value="F:ATP binding"/>
    <property type="evidence" value="ECO:0007669"/>
    <property type="project" value="UniProtKB-KW"/>
</dbReference>
<dbReference type="Gene3D" id="3.40.50.1260">
    <property type="entry name" value="Phosphoglycerate kinase, N-terminal domain"/>
    <property type="match status" value="1"/>
</dbReference>
<gene>
    <name evidence="13" type="primary">LOC107811546</name>
</gene>
<dbReference type="SMR" id="A0A1S4BSX9"/>
<evidence type="ECO:0000256" key="3">
    <source>
        <dbReference type="ARBA" id="ARBA00005215"/>
    </source>
</evidence>
<evidence type="ECO:0000256" key="9">
    <source>
        <dbReference type="ARBA" id="ARBA00022840"/>
    </source>
</evidence>
<evidence type="ECO:0000256" key="11">
    <source>
        <dbReference type="RuleBase" id="RU000532"/>
    </source>
</evidence>
<keyword evidence="7" id="KW-0547">Nucleotide-binding</keyword>
<keyword evidence="9" id="KW-0067">ATP-binding</keyword>
<dbReference type="InterPro" id="IPR001576">
    <property type="entry name" value="Phosphoglycerate_kinase"/>
</dbReference>
<dbReference type="RefSeq" id="XP_016491987.1">
    <property type="nucleotide sequence ID" value="XM_016636501.1"/>
</dbReference>
<comment type="catalytic activity">
    <reaction evidence="1 11">
        <text>(2R)-3-phosphoglycerate + ATP = (2R)-3-phospho-glyceroyl phosphate + ADP</text>
        <dbReference type="Rhea" id="RHEA:14801"/>
        <dbReference type="ChEBI" id="CHEBI:30616"/>
        <dbReference type="ChEBI" id="CHEBI:57604"/>
        <dbReference type="ChEBI" id="CHEBI:58272"/>
        <dbReference type="ChEBI" id="CHEBI:456216"/>
        <dbReference type="EC" id="2.7.2.3"/>
    </reaction>
</comment>